<reference evidence="2" key="1">
    <citation type="submission" date="2025-08" db="UniProtKB">
        <authorList>
            <consortium name="RefSeq"/>
        </authorList>
    </citation>
    <scope>IDENTIFICATION</scope>
    <source>
        <strain evidence="2">Tuebingen</strain>
        <tissue evidence="2">Fibroblasts and whole tissue</tissue>
    </source>
</reference>
<proteinExistence type="predicted"/>
<gene>
    <name evidence="2" type="primary">LOC141380020</name>
</gene>
<evidence type="ECO:0000313" key="1">
    <source>
        <dbReference type="Proteomes" id="UP000000437"/>
    </source>
</evidence>
<evidence type="ECO:0000313" key="2">
    <source>
        <dbReference type="RefSeq" id="XP_073792157.1"/>
    </source>
</evidence>
<protein>
    <submittedName>
        <fullName evidence="2">Uncharacterized protein</fullName>
    </submittedName>
</protein>
<accession>A0AC58ID55</accession>
<dbReference type="Proteomes" id="UP000000437">
    <property type="component" value="Chromosome 21"/>
</dbReference>
<name>A0AC58ID55_DANRE</name>
<organism evidence="1 2">
    <name type="scientific">Danio rerio</name>
    <name type="common">Zebrafish</name>
    <name type="synonym">Brachydanio rerio</name>
    <dbReference type="NCBI Taxonomy" id="7955"/>
    <lineage>
        <taxon>Eukaryota</taxon>
        <taxon>Metazoa</taxon>
        <taxon>Chordata</taxon>
        <taxon>Craniata</taxon>
        <taxon>Vertebrata</taxon>
        <taxon>Euteleostomi</taxon>
        <taxon>Actinopterygii</taxon>
        <taxon>Neopterygii</taxon>
        <taxon>Teleostei</taxon>
        <taxon>Ostariophysi</taxon>
        <taxon>Cypriniformes</taxon>
        <taxon>Danionidae</taxon>
        <taxon>Danioninae</taxon>
        <taxon>Danio</taxon>
    </lineage>
</organism>
<dbReference type="RefSeq" id="XP_073792157.1">
    <property type="nucleotide sequence ID" value="XM_073936056.1"/>
</dbReference>
<sequence>MPLDRINSDSHCCTNCHKLLQKIAVLETKLLAIRPELQLHCGFSQHTAGESHKSVPATVLSTEKQKRTVENEHWHKQGARPKGTRGVRSYAAALASSTPNTARTQIQLQNRYEVLSNMGKESPNAVRQRSHDSATNSAWNRGSRPTRQRHSAPIATEIRTLVVGDSIIKNFRSKSTMTYCFPHATVSDVNKELEEILKKHNTAKRIIIHVGKNDIRKEQSELLKKDFCELLETAERLKVQPFISGPLPARGTNMFSRLLGLNVWLQKTCNKKGLNFIDNFNLFWNQRQLFTSDGLHPNKLGAKVLKDNIFFSLNHPSAVCATELNCTHTPSKCPDDHRTSNQLLSGLVADESPKDSDNAMQPKHPMLIETLSVALCSTQADCDASEQHQVSSLKNDPQENIFLQTESPDAQPLSPDTFSLSQCSPLLGFSKKMEELVYAGTKLSHSIAASPQLPTKKRPAPQPPMSQPGRALRSHRQGPNNNAPSSAGEHKSSL</sequence>
<keyword evidence="1" id="KW-1185">Reference proteome</keyword>